<reference evidence="3" key="2">
    <citation type="journal article" date="2018" name="Plant J.">
        <title>The Sorghum bicolor reference genome: improved assembly, gene annotations, a transcriptome atlas, and signatures of genome organization.</title>
        <authorList>
            <person name="McCormick R.F."/>
            <person name="Truong S.K."/>
            <person name="Sreedasyam A."/>
            <person name="Jenkins J."/>
            <person name="Shu S."/>
            <person name="Sims D."/>
            <person name="Kennedy M."/>
            <person name="Amirebrahimi M."/>
            <person name="Weers B.D."/>
            <person name="McKinley B."/>
            <person name="Mattison A."/>
            <person name="Morishige D.T."/>
            <person name="Grimwood J."/>
            <person name="Schmutz J."/>
            <person name="Mullet J.E."/>
        </authorList>
    </citation>
    <scope>NUCLEOTIDE SEQUENCE [LARGE SCALE GENOMIC DNA]</scope>
    <source>
        <strain evidence="3">cv. BTx623</strain>
    </source>
</reference>
<evidence type="ECO:0000313" key="2">
    <source>
        <dbReference type="EMBL" id="KXG20150.1"/>
    </source>
</evidence>
<keyword evidence="1" id="KW-0472">Membrane</keyword>
<evidence type="ECO:0000256" key="1">
    <source>
        <dbReference type="SAM" id="Phobius"/>
    </source>
</evidence>
<dbReference type="Proteomes" id="UP000000768">
    <property type="component" value="Chromosome 10"/>
</dbReference>
<feature type="transmembrane region" description="Helical" evidence="1">
    <location>
        <begin position="85"/>
        <end position="111"/>
    </location>
</feature>
<protein>
    <submittedName>
        <fullName evidence="2">Uncharacterized protein</fullName>
    </submittedName>
</protein>
<keyword evidence="1" id="KW-0812">Transmembrane</keyword>
<evidence type="ECO:0000313" key="3">
    <source>
        <dbReference type="Proteomes" id="UP000000768"/>
    </source>
</evidence>
<keyword evidence="3" id="KW-1185">Reference proteome</keyword>
<gene>
    <name evidence="2" type="ORF">SORBI_3010G163200</name>
</gene>
<dbReference type="EMBL" id="CM000769">
    <property type="protein sequence ID" value="KXG20150.1"/>
    <property type="molecule type" value="Genomic_DNA"/>
</dbReference>
<dbReference type="InParanoid" id="A0A194YJJ3"/>
<keyword evidence="1" id="KW-1133">Transmembrane helix</keyword>
<dbReference type="Gramene" id="KXG20150">
    <property type="protein sequence ID" value="KXG20150"/>
    <property type="gene ID" value="SORBI_3010G163200"/>
</dbReference>
<sequence length="152" mass="17007">MQRRRSSCCRSGSAVTKLLVRVLRSRRFGGFGGQRLRGGERAGRRTRSGQRLGARAQRRKLLLLGLASRVDGQARRHVRSGGSQALYCTGIVLLLHTYAGVCVGIDVYSMMTCRVKKKCYVVTRQSGFLIWLLQSCDPNSAVIFGHIYHVFF</sequence>
<reference evidence="2 3" key="1">
    <citation type="journal article" date="2009" name="Nature">
        <title>The Sorghum bicolor genome and the diversification of grasses.</title>
        <authorList>
            <person name="Paterson A.H."/>
            <person name="Bowers J.E."/>
            <person name="Bruggmann R."/>
            <person name="Dubchak I."/>
            <person name="Grimwood J."/>
            <person name="Gundlach H."/>
            <person name="Haberer G."/>
            <person name="Hellsten U."/>
            <person name="Mitros T."/>
            <person name="Poliakov A."/>
            <person name="Schmutz J."/>
            <person name="Spannagl M."/>
            <person name="Tang H."/>
            <person name="Wang X."/>
            <person name="Wicker T."/>
            <person name="Bharti A.K."/>
            <person name="Chapman J."/>
            <person name="Feltus F.A."/>
            <person name="Gowik U."/>
            <person name="Grigoriev I.V."/>
            <person name="Lyons E."/>
            <person name="Maher C.A."/>
            <person name="Martis M."/>
            <person name="Narechania A."/>
            <person name="Otillar R.P."/>
            <person name="Penning B.W."/>
            <person name="Salamov A.A."/>
            <person name="Wang Y."/>
            <person name="Zhang L."/>
            <person name="Carpita N.C."/>
            <person name="Freeling M."/>
            <person name="Gingle A.R."/>
            <person name="Hash C.T."/>
            <person name="Keller B."/>
            <person name="Klein P."/>
            <person name="Kresovich S."/>
            <person name="McCann M.C."/>
            <person name="Ming R."/>
            <person name="Peterson D.G."/>
            <person name="Mehboob-ur-Rahman"/>
            <person name="Ware D."/>
            <person name="Westhoff P."/>
            <person name="Mayer K.F."/>
            <person name="Messing J."/>
            <person name="Rokhsar D.S."/>
        </authorList>
    </citation>
    <scope>NUCLEOTIDE SEQUENCE [LARGE SCALE GENOMIC DNA]</scope>
    <source>
        <strain evidence="3">cv. BTx623</strain>
    </source>
</reference>
<proteinExistence type="predicted"/>
<organism evidence="2 3">
    <name type="scientific">Sorghum bicolor</name>
    <name type="common">Sorghum</name>
    <name type="synonym">Sorghum vulgare</name>
    <dbReference type="NCBI Taxonomy" id="4558"/>
    <lineage>
        <taxon>Eukaryota</taxon>
        <taxon>Viridiplantae</taxon>
        <taxon>Streptophyta</taxon>
        <taxon>Embryophyta</taxon>
        <taxon>Tracheophyta</taxon>
        <taxon>Spermatophyta</taxon>
        <taxon>Magnoliopsida</taxon>
        <taxon>Liliopsida</taxon>
        <taxon>Poales</taxon>
        <taxon>Poaceae</taxon>
        <taxon>PACMAD clade</taxon>
        <taxon>Panicoideae</taxon>
        <taxon>Andropogonodae</taxon>
        <taxon>Andropogoneae</taxon>
        <taxon>Sorghinae</taxon>
        <taxon>Sorghum</taxon>
    </lineage>
</organism>
<name>A0A194YJJ3_SORBI</name>
<accession>A0A194YJJ3</accession>
<dbReference type="AlphaFoldDB" id="A0A194YJJ3"/>